<gene>
    <name evidence="1" type="ORF">Glove_37g130</name>
</gene>
<name>A0A397JQ94_9GLOM</name>
<dbReference type="InterPro" id="IPR036910">
    <property type="entry name" value="HMG_box_dom_sf"/>
</dbReference>
<dbReference type="Proteomes" id="UP000266861">
    <property type="component" value="Unassembled WGS sequence"/>
</dbReference>
<accession>A0A397JQ94</accession>
<comment type="caution">
    <text evidence="1">The sequence shown here is derived from an EMBL/GenBank/DDBJ whole genome shotgun (WGS) entry which is preliminary data.</text>
</comment>
<evidence type="ECO:0008006" key="3">
    <source>
        <dbReference type="Google" id="ProtNLM"/>
    </source>
</evidence>
<reference evidence="1 2" key="1">
    <citation type="submission" date="2018-08" db="EMBL/GenBank/DDBJ databases">
        <title>Genome and evolution of the arbuscular mycorrhizal fungus Diversispora epigaea (formerly Glomus versiforme) and its bacterial endosymbionts.</title>
        <authorList>
            <person name="Sun X."/>
            <person name="Fei Z."/>
            <person name="Harrison M."/>
        </authorList>
    </citation>
    <scope>NUCLEOTIDE SEQUENCE [LARGE SCALE GENOMIC DNA]</scope>
    <source>
        <strain evidence="1 2">IT104</strain>
    </source>
</reference>
<dbReference type="AlphaFoldDB" id="A0A397JQ94"/>
<evidence type="ECO:0000313" key="1">
    <source>
        <dbReference type="EMBL" id="RHZ87364.1"/>
    </source>
</evidence>
<keyword evidence="2" id="KW-1185">Reference proteome</keyword>
<proteinExistence type="predicted"/>
<dbReference type="SUPFAM" id="SSF47095">
    <property type="entry name" value="HMG-box"/>
    <property type="match status" value="1"/>
</dbReference>
<sequence length="116" mass="13978">MNDVKEILSNINRTILYTPPPTVFLFHSQRSFRGHKNCHGYMLFKISVDRECRRLGFNNEMKISYAASYLWKNSTSQEKSLYKDLAQRNIRFIYRERMGMLRFMVKNYNNYGFTII</sequence>
<organism evidence="1 2">
    <name type="scientific">Diversispora epigaea</name>
    <dbReference type="NCBI Taxonomy" id="1348612"/>
    <lineage>
        <taxon>Eukaryota</taxon>
        <taxon>Fungi</taxon>
        <taxon>Fungi incertae sedis</taxon>
        <taxon>Mucoromycota</taxon>
        <taxon>Glomeromycotina</taxon>
        <taxon>Glomeromycetes</taxon>
        <taxon>Diversisporales</taxon>
        <taxon>Diversisporaceae</taxon>
        <taxon>Diversispora</taxon>
    </lineage>
</organism>
<protein>
    <recommendedName>
        <fullName evidence="3">HMG box domain-containing protein</fullName>
    </recommendedName>
</protein>
<dbReference type="EMBL" id="PQFF01000035">
    <property type="protein sequence ID" value="RHZ87364.1"/>
    <property type="molecule type" value="Genomic_DNA"/>
</dbReference>
<evidence type="ECO:0000313" key="2">
    <source>
        <dbReference type="Proteomes" id="UP000266861"/>
    </source>
</evidence>